<dbReference type="PROSITE" id="PS50011">
    <property type="entry name" value="PROTEIN_KINASE_DOM"/>
    <property type="match status" value="1"/>
</dbReference>
<dbReference type="OrthoDB" id="4062651at2759"/>
<dbReference type="SUPFAM" id="SSF56112">
    <property type="entry name" value="Protein kinase-like (PK-like)"/>
    <property type="match status" value="1"/>
</dbReference>
<reference evidence="3" key="1">
    <citation type="journal article" date="2020" name="Stud. Mycol.">
        <title>101 Dothideomycetes genomes: a test case for predicting lifestyles and emergence of pathogens.</title>
        <authorList>
            <person name="Haridas S."/>
            <person name="Albert R."/>
            <person name="Binder M."/>
            <person name="Bloem J."/>
            <person name="Labutti K."/>
            <person name="Salamov A."/>
            <person name="Andreopoulos B."/>
            <person name="Baker S."/>
            <person name="Barry K."/>
            <person name="Bills G."/>
            <person name="Bluhm B."/>
            <person name="Cannon C."/>
            <person name="Castanera R."/>
            <person name="Culley D."/>
            <person name="Daum C."/>
            <person name="Ezra D."/>
            <person name="Gonzalez J."/>
            <person name="Henrissat B."/>
            <person name="Kuo A."/>
            <person name="Liang C."/>
            <person name="Lipzen A."/>
            <person name="Lutzoni F."/>
            <person name="Magnuson J."/>
            <person name="Mondo S."/>
            <person name="Nolan M."/>
            <person name="Ohm R."/>
            <person name="Pangilinan J."/>
            <person name="Park H.-J."/>
            <person name="Ramirez L."/>
            <person name="Alfaro M."/>
            <person name="Sun H."/>
            <person name="Tritt A."/>
            <person name="Yoshinaga Y."/>
            <person name="Zwiers L.-H."/>
            <person name="Turgeon B."/>
            <person name="Goodwin S."/>
            <person name="Spatafora J."/>
            <person name="Crous P."/>
            <person name="Grigoriev I."/>
        </authorList>
    </citation>
    <scope>NUCLEOTIDE SEQUENCE</scope>
    <source>
        <strain evidence="3">CBS 113818</strain>
    </source>
</reference>
<dbReference type="PANTHER" id="PTHR24359:SF1">
    <property type="entry name" value="INHIBITOR OF NUCLEAR FACTOR KAPPA-B KINASE EPSILON SUBUNIT HOMOLOG 1-RELATED"/>
    <property type="match status" value="1"/>
</dbReference>
<feature type="region of interest" description="Disordered" evidence="1">
    <location>
        <begin position="97"/>
        <end position="149"/>
    </location>
</feature>
<name>A0A6A6ZLX7_9PLEO</name>
<dbReference type="GO" id="GO:0005524">
    <property type="term" value="F:ATP binding"/>
    <property type="evidence" value="ECO:0007669"/>
    <property type="project" value="InterPro"/>
</dbReference>
<dbReference type="EMBL" id="MU006236">
    <property type="protein sequence ID" value="KAF2821888.1"/>
    <property type="molecule type" value="Genomic_DNA"/>
</dbReference>
<feature type="domain" description="Protein kinase" evidence="2">
    <location>
        <begin position="1012"/>
        <end position="1305"/>
    </location>
</feature>
<keyword evidence="4" id="KW-1185">Reference proteome</keyword>
<dbReference type="GO" id="GO:0004674">
    <property type="term" value="F:protein serine/threonine kinase activity"/>
    <property type="evidence" value="ECO:0007669"/>
    <property type="project" value="TreeGrafter"/>
</dbReference>
<organism evidence="3 4">
    <name type="scientific">Ophiobolus disseminans</name>
    <dbReference type="NCBI Taxonomy" id="1469910"/>
    <lineage>
        <taxon>Eukaryota</taxon>
        <taxon>Fungi</taxon>
        <taxon>Dikarya</taxon>
        <taxon>Ascomycota</taxon>
        <taxon>Pezizomycotina</taxon>
        <taxon>Dothideomycetes</taxon>
        <taxon>Pleosporomycetidae</taxon>
        <taxon>Pleosporales</taxon>
        <taxon>Pleosporineae</taxon>
        <taxon>Phaeosphaeriaceae</taxon>
        <taxon>Ophiobolus</taxon>
    </lineage>
</organism>
<sequence length="1305" mass="147560">MEHDISKPEIWLFATDCKSAFANCISTPALGEQNWIRSAQGNSNLWCAGIKATRASNDKSSLDSRLRKQTWQGVREDICDLLRGLNETLRKCQGLSTASGTDVSLSPIEEDVRSEQSWPDSPHSHVSWEVMSKESGDPASDESQTEDDSPHLGLTECILYIKTILNQFVKITLAIRRSGNKYRFEDIDASCDEAAFEPFQQGLVALILKTYEGNLQEAKELTVEEKIRQAFDASRLTPVQKRLRYAAFGPTGNFHSGKNSYGTRFRARDQANSKKAFFLDCHENDEDRGFTSISSQTLTWFGRDSKMSILSRTVATRDIRSKADLKTYRAHVAQHIIPYTCIVEDCKTPDEMYFNAESLIAHTLEKHSLARWTCDYCAASASESGTTNTAILQQFDSAEEWTEHVAKLHKDVATEEELPILSGLNKRQMIFATECPLCPFSVEGLTNRIDDHILLHLHEFSLLALPDDAWGFAEKTQSMSQGSDALSAVHEHESADVADIPESEITTDKLNQLVQSARSLNRRTTHGGAYHYLDLPHISTLPSSRGLSEESARELWVILRVFNSLSTNLLECARQPSPCLHVELKMLDTRQGDMRELIEDLDQTARFLESNKHQLDGRRVRISFVRAGSLSSPINAICHITLPPLPSADPDENLLEGIDEIPNFPHVQPRTQSKESWQPRLALLGPEEAGTYGLAAHFAHRTLQSSEDWHVFWVDARSIKTIIHSYDLLTKTYIYPREHFTSGSTWTQDFLPYLEWNIRGNWLVVYDGLTWASSSYLCLENLLASGLKGSLMFTTSDRTCLELLKPVYILEIEGSDWMAYDGTNPSSRHTAIDEALIEMVDQIFETSSFVSQEDAMATCRLTAVLNDAMDTSNFSDPPRKYILDHVLHSLATEDVILQELRRFQLRYETSEKLLATWTHEHAPKIFAICSICDLPPFAILLAMTLFNRDNFDDTSLPIADPALAPPRTFFDSRLWTDLWLTNFYKNQWMFLVPDFSINRFDYTLSPESILPFTKLDGPSRNQADSLVHKIQVHSYVIRMVSLSETSVTTSQGDAETWESEARILSGLTKSRRANILPCSVAIRIGDRRFLMFPWLPGGTLRDYWSNSSRRLGHQAVYDMISQLRGVADAIDTLHQSQVLNDTEGLKHQISLDHENIPIFLSDDGQELLLFGHSNIRPKRLLRSDAREDSLGTLQIANMGYASQARLATLRKRRQTMQRQQGGIDYHAFGISARYEATEVLEYHSIGKTRLSDIWSLGCVTLEFIIWLLYGNEALEISTTSWEKMTHPTVTSVWISALGIPPYFGG</sequence>
<accession>A0A6A6ZLX7</accession>
<evidence type="ECO:0000313" key="4">
    <source>
        <dbReference type="Proteomes" id="UP000799424"/>
    </source>
</evidence>
<dbReference type="PANTHER" id="PTHR24359">
    <property type="entry name" value="SERINE/THREONINE-PROTEIN KINASE SBK1"/>
    <property type="match status" value="1"/>
</dbReference>
<evidence type="ECO:0000259" key="2">
    <source>
        <dbReference type="PROSITE" id="PS50011"/>
    </source>
</evidence>
<evidence type="ECO:0000256" key="1">
    <source>
        <dbReference type="SAM" id="MobiDB-lite"/>
    </source>
</evidence>
<dbReference type="InterPro" id="IPR000719">
    <property type="entry name" value="Prot_kinase_dom"/>
</dbReference>
<gene>
    <name evidence="3" type="ORF">CC86DRAFT_386241</name>
</gene>
<dbReference type="Gene3D" id="1.10.510.10">
    <property type="entry name" value="Transferase(Phosphotransferase) domain 1"/>
    <property type="match status" value="1"/>
</dbReference>
<dbReference type="InterPro" id="IPR011009">
    <property type="entry name" value="Kinase-like_dom_sf"/>
</dbReference>
<evidence type="ECO:0000313" key="3">
    <source>
        <dbReference type="EMBL" id="KAF2821888.1"/>
    </source>
</evidence>
<dbReference type="Proteomes" id="UP000799424">
    <property type="component" value="Unassembled WGS sequence"/>
</dbReference>
<proteinExistence type="predicted"/>
<protein>
    <recommendedName>
        <fullName evidence="2">Protein kinase domain-containing protein</fullName>
    </recommendedName>
</protein>